<keyword evidence="2" id="KW-1277">Toxin-antitoxin system</keyword>
<evidence type="ECO:0000256" key="3">
    <source>
        <dbReference type="ARBA" id="ARBA00022722"/>
    </source>
</evidence>
<evidence type="ECO:0000313" key="7">
    <source>
        <dbReference type="Proteomes" id="UP000697998"/>
    </source>
</evidence>
<keyword evidence="5" id="KW-0378">Hydrolase</keyword>
<comment type="caution">
    <text evidence="6">The sequence shown here is derived from an EMBL/GenBank/DDBJ whole genome shotgun (WGS) entry which is preliminary data.</text>
</comment>
<proteinExistence type="predicted"/>
<name>A0A935PWE4_9PROT</name>
<evidence type="ECO:0000256" key="5">
    <source>
        <dbReference type="ARBA" id="ARBA00022801"/>
    </source>
</evidence>
<reference evidence="6 7" key="1">
    <citation type="submission" date="2020-10" db="EMBL/GenBank/DDBJ databases">
        <title>Connecting structure to function with the recovery of over 1000 high-quality activated sludge metagenome-assembled genomes encoding full-length rRNA genes using long-read sequencing.</title>
        <authorList>
            <person name="Singleton C.M."/>
            <person name="Petriglieri F."/>
            <person name="Kristensen J.M."/>
            <person name="Kirkegaard R.H."/>
            <person name="Michaelsen T.Y."/>
            <person name="Andersen M.H."/>
            <person name="Karst S.M."/>
            <person name="Dueholm M.S."/>
            <person name="Nielsen P.H."/>
            <person name="Albertsen M."/>
        </authorList>
    </citation>
    <scope>NUCLEOTIDE SEQUENCE [LARGE SCALE GENOMIC DNA]</scope>
    <source>
        <strain evidence="6">EsbW_18-Q3-R4-48_BATAC.285</strain>
    </source>
</reference>
<dbReference type="GO" id="GO:0004540">
    <property type="term" value="F:RNA nuclease activity"/>
    <property type="evidence" value="ECO:0007669"/>
    <property type="project" value="InterPro"/>
</dbReference>
<keyword evidence="4" id="KW-0547">Nucleotide-binding</keyword>
<dbReference type="PANTHER" id="PTHR34139:SF1">
    <property type="entry name" value="RNASE MJ1380-RELATED"/>
    <property type="match status" value="1"/>
</dbReference>
<dbReference type="EMBL" id="JADJMH010000001">
    <property type="protein sequence ID" value="MBK7673663.1"/>
    <property type="molecule type" value="Genomic_DNA"/>
</dbReference>
<dbReference type="GO" id="GO:0000166">
    <property type="term" value="F:nucleotide binding"/>
    <property type="evidence" value="ECO:0007669"/>
    <property type="project" value="UniProtKB-KW"/>
</dbReference>
<dbReference type="PANTHER" id="PTHR34139">
    <property type="entry name" value="UPF0331 PROTEIN MJ0127"/>
    <property type="match status" value="1"/>
</dbReference>
<evidence type="ECO:0000256" key="2">
    <source>
        <dbReference type="ARBA" id="ARBA00022649"/>
    </source>
</evidence>
<dbReference type="GO" id="GO:0110001">
    <property type="term" value="C:toxin-antitoxin complex"/>
    <property type="evidence" value="ECO:0007669"/>
    <property type="project" value="InterPro"/>
</dbReference>
<evidence type="ECO:0000313" key="6">
    <source>
        <dbReference type="EMBL" id="MBK7673663.1"/>
    </source>
</evidence>
<accession>A0A935PWE4</accession>
<evidence type="ECO:0000256" key="1">
    <source>
        <dbReference type="ARBA" id="ARBA00022553"/>
    </source>
</evidence>
<dbReference type="AlphaFoldDB" id="A0A935PWE4"/>
<protein>
    <submittedName>
        <fullName evidence="6">DUF86 domain-containing protein</fullName>
    </submittedName>
</protein>
<organism evidence="6 7">
    <name type="scientific">Candidatus Accumulibacter proximus</name>
    <dbReference type="NCBI Taxonomy" id="2954385"/>
    <lineage>
        <taxon>Bacteria</taxon>
        <taxon>Pseudomonadati</taxon>
        <taxon>Pseudomonadota</taxon>
        <taxon>Betaproteobacteria</taxon>
        <taxon>Candidatus Accumulibacter</taxon>
    </lineage>
</organism>
<evidence type="ECO:0000256" key="4">
    <source>
        <dbReference type="ARBA" id="ARBA00022741"/>
    </source>
</evidence>
<keyword evidence="1" id="KW-0597">Phosphoprotein</keyword>
<sequence length="130" mass="14630">MTRKPRRLPERIRDMLEAISNIESDIGKMSKDEFLADGKTQRAVIEGLIVIGEAGNTIMQLDSSPQEAHSALWQQFRDAYEMRIILTHEYFRVDASVVWTTVQDHLPVLKAQLIESGLGDNSPSPPGPRT</sequence>
<dbReference type="GO" id="GO:0016787">
    <property type="term" value="F:hydrolase activity"/>
    <property type="evidence" value="ECO:0007669"/>
    <property type="project" value="UniProtKB-KW"/>
</dbReference>
<dbReference type="InterPro" id="IPR008201">
    <property type="entry name" value="HepT-like"/>
</dbReference>
<keyword evidence="3" id="KW-0540">Nuclease</keyword>
<gene>
    <name evidence="6" type="ORF">IPJ27_02220</name>
</gene>
<dbReference type="InterPro" id="IPR051813">
    <property type="entry name" value="HepT_RNase_toxin"/>
</dbReference>
<dbReference type="Pfam" id="PF01934">
    <property type="entry name" value="HepT-like"/>
    <property type="match status" value="1"/>
</dbReference>
<dbReference type="Proteomes" id="UP000697998">
    <property type="component" value="Unassembled WGS sequence"/>
</dbReference>